<dbReference type="InterPro" id="IPR038084">
    <property type="entry name" value="PduO/GlcC-like_sf"/>
</dbReference>
<evidence type="ECO:0008006" key="3">
    <source>
        <dbReference type="Google" id="ProtNLM"/>
    </source>
</evidence>
<dbReference type="InterPro" id="IPR052517">
    <property type="entry name" value="GlcG_carb_metab_protein"/>
</dbReference>
<organism evidence="1 2">
    <name type="scientific">Pseudomonas fluorescens</name>
    <dbReference type="NCBI Taxonomy" id="294"/>
    <lineage>
        <taxon>Bacteria</taxon>
        <taxon>Pseudomonadati</taxon>
        <taxon>Pseudomonadota</taxon>
        <taxon>Gammaproteobacteria</taxon>
        <taxon>Pseudomonadales</taxon>
        <taxon>Pseudomonadaceae</taxon>
        <taxon>Pseudomonas</taxon>
    </lineage>
</organism>
<dbReference type="Pfam" id="PF03928">
    <property type="entry name" value="HbpS-like"/>
    <property type="match status" value="1"/>
</dbReference>
<sequence>MLSLNTHAMNNSTFSPLPSTPIEIQKTPTMITLSDAKRIADASEQMAVSKGLKIVISIFDNHGNLKYLSRMDGTSVGSIQVAQLKASTSANFPVSTMDLATRSAGLPANPYSAIPEFLLLGGGLPIVDKNNEHLGSIGVSGATPELDTLCAQAGIDRFLESRAAAS</sequence>
<dbReference type="AlphaFoldDB" id="A0A5E7AL78"/>
<dbReference type="SUPFAM" id="SSF143744">
    <property type="entry name" value="GlcG-like"/>
    <property type="match status" value="1"/>
</dbReference>
<dbReference type="InterPro" id="IPR005624">
    <property type="entry name" value="PduO/GlcC-like"/>
</dbReference>
<gene>
    <name evidence="1" type="ORF">PS723_00685</name>
</gene>
<dbReference type="PANTHER" id="PTHR34309:SF1">
    <property type="entry name" value="PROTEIN GLCG"/>
    <property type="match status" value="1"/>
</dbReference>
<reference evidence="1 2" key="1">
    <citation type="submission" date="2019-09" db="EMBL/GenBank/DDBJ databases">
        <authorList>
            <person name="Chandra G."/>
            <person name="Truman W A."/>
        </authorList>
    </citation>
    <scope>NUCLEOTIDE SEQUENCE [LARGE SCALE GENOMIC DNA]</scope>
    <source>
        <strain evidence="1">PS723</strain>
    </source>
</reference>
<dbReference type="Proteomes" id="UP000379480">
    <property type="component" value="Unassembled WGS sequence"/>
</dbReference>
<dbReference type="PANTHER" id="PTHR34309">
    <property type="entry name" value="SLR1406 PROTEIN"/>
    <property type="match status" value="1"/>
</dbReference>
<proteinExistence type="predicted"/>
<evidence type="ECO:0000313" key="1">
    <source>
        <dbReference type="EMBL" id="VVN75433.1"/>
    </source>
</evidence>
<evidence type="ECO:0000313" key="2">
    <source>
        <dbReference type="Proteomes" id="UP000379480"/>
    </source>
</evidence>
<dbReference type="EMBL" id="CABVHY010000003">
    <property type="protein sequence ID" value="VVN75433.1"/>
    <property type="molecule type" value="Genomic_DNA"/>
</dbReference>
<accession>A0A5E7AL78</accession>
<name>A0A5E7AL78_PSEFL</name>
<protein>
    <recommendedName>
        <fullName evidence="3">Heme-binding protein</fullName>
    </recommendedName>
</protein>
<dbReference type="Gene3D" id="3.30.450.150">
    <property type="entry name" value="Haem-degrading domain"/>
    <property type="match status" value="1"/>
</dbReference>